<keyword evidence="9 12" id="KW-0072">Autophagy</keyword>
<dbReference type="GO" id="GO:0061908">
    <property type="term" value="C:phagophore"/>
    <property type="evidence" value="ECO:0007669"/>
    <property type="project" value="TreeGrafter"/>
</dbReference>
<dbReference type="Proteomes" id="UP001201262">
    <property type="component" value="Unassembled WGS sequence"/>
</dbReference>
<feature type="domain" description="Autophagy protein ATG5 UblA" evidence="16">
    <location>
        <begin position="16"/>
        <end position="152"/>
    </location>
</feature>
<dbReference type="InterPro" id="IPR042526">
    <property type="entry name" value="Atg5_HR"/>
</dbReference>
<feature type="domain" description="Autophagy protein ATG5 UblB" evidence="14">
    <location>
        <begin position="232"/>
        <end position="333"/>
    </location>
</feature>
<evidence type="ECO:0000256" key="9">
    <source>
        <dbReference type="ARBA" id="ARBA00023006"/>
    </source>
</evidence>
<dbReference type="InterPro" id="IPR048940">
    <property type="entry name" value="ATG5_HBR"/>
</dbReference>
<dbReference type="PANTHER" id="PTHR13040:SF2">
    <property type="entry name" value="AUTOPHAGY PROTEIN 5"/>
    <property type="match status" value="1"/>
</dbReference>
<evidence type="ECO:0000313" key="18">
    <source>
        <dbReference type="Proteomes" id="UP001201262"/>
    </source>
</evidence>
<dbReference type="GO" id="GO:0005776">
    <property type="term" value="C:autophagosome"/>
    <property type="evidence" value="ECO:0007669"/>
    <property type="project" value="TreeGrafter"/>
</dbReference>
<dbReference type="EMBL" id="JAJTJA010000004">
    <property type="protein sequence ID" value="KAH8700291.1"/>
    <property type="molecule type" value="Genomic_DNA"/>
</dbReference>
<keyword evidence="7 12" id="KW-0832">Ubl conjugation</keyword>
<evidence type="ECO:0000259" key="16">
    <source>
        <dbReference type="Pfam" id="PF20638"/>
    </source>
</evidence>
<feature type="region of interest" description="Disordered" evidence="13">
    <location>
        <begin position="120"/>
        <end position="140"/>
    </location>
</feature>
<accession>A0AAD4KUM2</accession>
<dbReference type="GO" id="GO:0006995">
    <property type="term" value="P:cellular response to nitrogen starvation"/>
    <property type="evidence" value="ECO:0007669"/>
    <property type="project" value="TreeGrafter"/>
</dbReference>
<keyword evidence="10 12" id="KW-0472">Membrane</keyword>
<reference evidence="17" key="1">
    <citation type="submission" date="2021-12" db="EMBL/GenBank/DDBJ databases">
        <title>Convergent genome expansion in fungi linked to evolution of root-endophyte symbiosis.</title>
        <authorList>
            <consortium name="DOE Joint Genome Institute"/>
            <person name="Ke Y.-H."/>
            <person name="Bonito G."/>
            <person name="Liao H.-L."/>
            <person name="Looney B."/>
            <person name="Rojas-Flechas A."/>
            <person name="Nash J."/>
            <person name="Hameed K."/>
            <person name="Schadt C."/>
            <person name="Martin F."/>
            <person name="Crous P.W."/>
            <person name="Miettinen O."/>
            <person name="Magnuson J.K."/>
            <person name="Labbe J."/>
            <person name="Jacobson D."/>
            <person name="Doktycz M.J."/>
            <person name="Veneault-Fourrey C."/>
            <person name="Kuo A."/>
            <person name="Mondo S."/>
            <person name="Calhoun S."/>
            <person name="Riley R."/>
            <person name="Ohm R."/>
            <person name="LaButti K."/>
            <person name="Andreopoulos B."/>
            <person name="Pangilinan J."/>
            <person name="Nolan M."/>
            <person name="Tritt A."/>
            <person name="Clum A."/>
            <person name="Lipzen A."/>
            <person name="Daum C."/>
            <person name="Barry K."/>
            <person name="Grigoriev I.V."/>
            <person name="Vilgalys R."/>
        </authorList>
    </citation>
    <scope>NUCLEOTIDE SEQUENCE</scope>
    <source>
        <strain evidence="17">PMI_201</strain>
    </source>
</reference>
<dbReference type="Gene3D" id="1.10.246.190">
    <property type="entry name" value="Autophagy protein Apg5, helix rich domain"/>
    <property type="match status" value="1"/>
</dbReference>
<dbReference type="FunFam" id="3.10.20.90:FF:000290">
    <property type="entry name" value="Autophagy protein 5"/>
    <property type="match status" value="1"/>
</dbReference>
<dbReference type="GO" id="GO:0019776">
    <property type="term" value="F:Atg8-family ligase activity"/>
    <property type="evidence" value="ECO:0007669"/>
    <property type="project" value="TreeGrafter"/>
</dbReference>
<evidence type="ECO:0000256" key="12">
    <source>
        <dbReference type="RuleBase" id="RU361202"/>
    </source>
</evidence>
<protein>
    <recommendedName>
        <fullName evidence="4 12">Autophagy protein 5</fullName>
    </recommendedName>
</protein>
<dbReference type="Pfam" id="PF20638">
    <property type="entry name" value="ATG5_UblA"/>
    <property type="match status" value="1"/>
</dbReference>
<dbReference type="InterPro" id="IPR048939">
    <property type="entry name" value="ATG5_UblA"/>
</dbReference>
<dbReference type="InterPro" id="IPR042527">
    <property type="entry name" value="Atg5_UblA_dom_sf"/>
</dbReference>
<evidence type="ECO:0000256" key="6">
    <source>
        <dbReference type="ARBA" id="ARBA00022499"/>
    </source>
</evidence>
<dbReference type="GO" id="GO:0015031">
    <property type="term" value="P:protein transport"/>
    <property type="evidence" value="ECO:0007669"/>
    <property type="project" value="UniProtKB-KW"/>
</dbReference>
<gene>
    <name evidence="17" type="ORF">BGW36DRAFT_415402</name>
</gene>
<dbReference type="InterPro" id="IPR007239">
    <property type="entry name" value="Atg5"/>
</dbReference>
<dbReference type="Gene3D" id="3.10.20.620">
    <property type="match status" value="1"/>
</dbReference>
<dbReference type="Gene3D" id="3.10.20.90">
    <property type="entry name" value="Phosphatidylinositol 3-kinase Catalytic Subunit, Chain A, domain 1"/>
    <property type="match status" value="1"/>
</dbReference>
<dbReference type="PANTHER" id="PTHR13040">
    <property type="entry name" value="AUTOPHAGY PROTEIN 5"/>
    <property type="match status" value="1"/>
</dbReference>
<keyword evidence="6 12" id="KW-1017">Isopeptide bond</keyword>
<comment type="caution">
    <text evidence="17">The sequence shown here is derived from an EMBL/GenBank/DDBJ whole genome shotgun (WGS) entry which is preliminary data.</text>
</comment>
<comment type="function">
    <text evidence="11">Involved in cytoplasm to vacuole transport (Cvt) and autophagic vesicle formation. Autophagy is essential for maintenance of amino acid levels and protein synthesis under nitrogen starvation. Required for selective autophagic degradation of the nucleus (nucleophagy). Also required for mitophagy, which eliminates defective or superfluous mitochondria in order to fulfill cellular energy requirements and prevent excess ROS production. Conjugation with ATG12, through a ubiquitin-like conjugating system involving ATG7 as an E1-like activating enzyme and ATG10 as an E2-like conjugating enzyme, is essential for its function. The ATG12-ATG5 conjugate acts as an E3-like enzyme which is required for lipidation of ATG8 and ATG8 association to the vesicle membranes.</text>
</comment>
<dbReference type="InterPro" id="IPR048318">
    <property type="entry name" value="ATG5_UblB"/>
</dbReference>
<evidence type="ECO:0000256" key="2">
    <source>
        <dbReference type="ARBA" id="ARBA00006910"/>
    </source>
</evidence>
<dbReference type="AlphaFoldDB" id="A0AAD4KUM2"/>
<dbReference type="GeneID" id="70249604"/>
<evidence type="ECO:0000256" key="10">
    <source>
        <dbReference type="ARBA" id="ARBA00023136"/>
    </source>
</evidence>
<feature type="domain" description="Autophagy protein ATG5 alpha-helical bundle region" evidence="15">
    <location>
        <begin position="169"/>
        <end position="224"/>
    </location>
</feature>
<name>A0AAD4KUM2_9EURO</name>
<dbReference type="GO" id="GO:0000422">
    <property type="term" value="P:autophagy of mitochondrion"/>
    <property type="evidence" value="ECO:0007669"/>
    <property type="project" value="TreeGrafter"/>
</dbReference>
<evidence type="ECO:0000256" key="7">
    <source>
        <dbReference type="ARBA" id="ARBA00022843"/>
    </source>
</evidence>
<dbReference type="Pfam" id="PF20637">
    <property type="entry name" value="ATG5_HBR"/>
    <property type="match status" value="1"/>
</dbReference>
<evidence type="ECO:0000256" key="4">
    <source>
        <dbReference type="ARBA" id="ARBA00015616"/>
    </source>
</evidence>
<evidence type="ECO:0000259" key="14">
    <source>
        <dbReference type="Pfam" id="PF04106"/>
    </source>
</evidence>
<evidence type="ECO:0000256" key="11">
    <source>
        <dbReference type="ARBA" id="ARBA00024770"/>
    </source>
</evidence>
<dbReference type="GO" id="GO:0034727">
    <property type="term" value="P:piecemeal microautophagy of the nucleus"/>
    <property type="evidence" value="ECO:0007669"/>
    <property type="project" value="TreeGrafter"/>
</dbReference>
<organism evidence="17 18">
    <name type="scientific">Talaromyces proteolyticus</name>
    <dbReference type="NCBI Taxonomy" id="1131652"/>
    <lineage>
        <taxon>Eukaryota</taxon>
        <taxon>Fungi</taxon>
        <taxon>Dikarya</taxon>
        <taxon>Ascomycota</taxon>
        <taxon>Pezizomycotina</taxon>
        <taxon>Eurotiomycetes</taxon>
        <taxon>Eurotiomycetidae</taxon>
        <taxon>Eurotiales</taxon>
        <taxon>Trichocomaceae</taxon>
        <taxon>Talaromyces</taxon>
        <taxon>Talaromyces sect. Bacilispori</taxon>
    </lineage>
</organism>
<evidence type="ECO:0000256" key="3">
    <source>
        <dbReference type="ARBA" id="ARBA00011554"/>
    </source>
</evidence>
<comment type="subunit">
    <text evidence="3 12">Conjugated with ATG12.</text>
</comment>
<dbReference type="Pfam" id="PF04106">
    <property type="entry name" value="ATG5_UblB"/>
    <property type="match status" value="1"/>
</dbReference>
<dbReference type="RefSeq" id="XP_046073997.1">
    <property type="nucleotide sequence ID" value="XM_046219317.1"/>
</dbReference>
<dbReference type="GO" id="GO:0044233">
    <property type="term" value="C:mitochondria-associated endoplasmic reticulum membrane contact site"/>
    <property type="evidence" value="ECO:0007669"/>
    <property type="project" value="TreeGrafter"/>
</dbReference>
<evidence type="ECO:0000256" key="1">
    <source>
        <dbReference type="ARBA" id="ARBA00004623"/>
    </source>
</evidence>
<dbReference type="GO" id="GO:0034274">
    <property type="term" value="C:Atg12-Atg5-Atg16 complex"/>
    <property type="evidence" value="ECO:0007669"/>
    <property type="project" value="TreeGrafter"/>
</dbReference>
<evidence type="ECO:0000256" key="8">
    <source>
        <dbReference type="ARBA" id="ARBA00022927"/>
    </source>
</evidence>
<evidence type="ECO:0000256" key="13">
    <source>
        <dbReference type="SAM" id="MobiDB-lite"/>
    </source>
</evidence>
<proteinExistence type="inferred from homology"/>
<sequence length="337" mass="37156">MAGNNQASFSSIQERVWQGKLPLEIVLDPSECRTYDQSDPYLLSYPRVSYLPFLLPRLHSFFGPLLINHETQSHSGWFSFEGVPLKWHYPLGLLYDIYSGAEPVSRATLTEQNMTQSVILGGIKPNQPSGEDSDQDGSSKPGPLPWRLTLHFENWPDDDLVRLDADGLVMHDAFINNVKEADALRIRDAKGIMTLSKEDTAGFWNAVQNHDLSSYRRIANLILPSPSQPFRNVPVRIFLPLSPDSDRPALKVVQSPLPPSMSASTTGTAASGRTQLQTVGSALHTLLPNLFPSRRIPVLAKPVLHGVALPMTAPLEEVARSAAYVDGWVAIVICMVG</sequence>
<keyword evidence="18" id="KW-1185">Reference proteome</keyword>
<evidence type="ECO:0000256" key="5">
    <source>
        <dbReference type="ARBA" id="ARBA00022448"/>
    </source>
</evidence>
<evidence type="ECO:0000313" key="17">
    <source>
        <dbReference type="EMBL" id="KAH8700291.1"/>
    </source>
</evidence>
<dbReference type="GO" id="GO:0034045">
    <property type="term" value="C:phagophore assembly site membrane"/>
    <property type="evidence" value="ECO:0007669"/>
    <property type="project" value="UniProtKB-SubCell"/>
</dbReference>
<dbReference type="FunFam" id="3.10.20.620:FF:000004">
    <property type="entry name" value="Autophagy protein 5"/>
    <property type="match status" value="1"/>
</dbReference>
<keyword evidence="5 12" id="KW-0813">Transport</keyword>
<comment type="subcellular location">
    <subcellularLocation>
        <location evidence="1 12">Preautophagosomal structure membrane</location>
        <topology evidence="1 12">Peripheral membrane protein</topology>
    </subcellularLocation>
</comment>
<keyword evidence="8" id="KW-0653">Protein transport</keyword>
<comment type="similarity">
    <text evidence="2 12">Belongs to the ATG5 family.</text>
</comment>
<evidence type="ECO:0000259" key="15">
    <source>
        <dbReference type="Pfam" id="PF20637"/>
    </source>
</evidence>